<evidence type="ECO:0008006" key="3">
    <source>
        <dbReference type="Google" id="ProtNLM"/>
    </source>
</evidence>
<dbReference type="Gene3D" id="3.40.1350.120">
    <property type="match status" value="1"/>
</dbReference>
<organism evidence="1 2">
    <name type="scientific">Collinsella tanakaei</name>
    <dbReference type="NCBI Taxonomy" id="626935"/>
    <lineage>
        <taxon>Bacteria</taxon>
        <taxon>Bacillati</taxon>
        <taxon>Actinomycetota</taxon>
        <taxon>Coriobacteriia</taxon>
        <taxon>Coriobacteriales</taxon>
        <taxon>Coriobacteriaceae</taxon>
        <taxon>Collinsella</taxon>
    </lineage>
</organism>
<dbReference type="EMBL" id="QSRJ01000001">
    <property type="protein sequence ID" value="RGL12340.1"/>
    <property type="molecule type" value="Genomic_DNA"/>
</dbReference>
<protein>
    <recommendedName>
        <fullName evidence="3">tRNA nuclease CdiA C-terminal domain-containing protein</fullName>
    </recommendedName>
</protein>
<dbReference type="InterPro" id="IPR057369">
    <property type="entry name" value="VG15"/>
</dbReference>
<dbReference type="AlphaFoldDB" id="A0A3E4QYQ8"/>
<comment type="caution">
    <text evidence="1">The sequence shown here is derived from an EMBL/GenBank/DDBJ whole genome shotgun (WGS) entry which is preliminary data.</text>
</comment>
<proteinExistence type="predicted"/>
<accession>A0A3E4QYQ8</accession>
<dbReference type="Proteomes" id="UP000260943">
    <property type="component" value="Unassembled WGS sequence"/>
</dbReference>
<dbReference type="Pfam" id="PF25310">
    <property type="entry name" value="VG15"/>
    <property type="match status" value="1"/>
</dbReference>
<gene>
    <name evidence="1" type="ORF">DXC81_01405</name>
</gene>
<name>A0A3E4QYQ8_9ACTN</name>
<evidence type="ECO:0000313" key="2">
    <source>
        <dbReference type="Proteomes" id="UP000260943"/>
    </source>
</evidence>
<reference evidence="1 2" key="1">
    <citation type="submission" date="2018-08" db="EMBL/GenBank/DDBJ databases">
        <title>A genome reference for cultivated species of the human gut microbiota.</title>
        <authorList>
            <person name="Zou Y."/>
            <person name="Xue W."/>
            <person name="Luo G."/>
        </authorList>
    </citation>
    <scope>NUCLEOTIDE SEQUENCE [LARGE SCALE GENOMIC DNA]</scope>
    <source>
        <strain evidence="1 2">TF08-14</strain>
    </source>
</reference>
<evidence type="ECO:0000313" key="1">
    <source>
        <dbReference type="EMBL" id="RGL12340.1"/>
    </source>
</evidence>
<dbReference type="RefSeq" id="WP_117678834.1">
    <property type="nucleotide sequence ID" value="NZ_QSRJ01000001.1"/>
</dbReference>
<sequence length="412" mass="46983">MRITKARLDRYRKDLDSLGESASRYVEALFDGLIAEHPGASVAEMREAADEAIQDSLYAFGDQASSLALDLFDEIAEAYGIEADTSIEDVIDLQAMDSKVRYLARNLVDGDFGAFKRDIRDLTKYYVKRCAFENMERNCYRNDLRYARVPSGRETCAFCFMLSSRGFVYRSEQTAGHAHAYHENCDCVIVPGFKGLPADRQVEGYEPEGMLDRWHECQATAGSDSDLRDEWESLSKQDRARYKGGNDAERYRRFVNAKAMREVETRDWRWLYTGDAPHYSAESGAHPDEYERECGRILRENGFPVHFRKTMGSQKGGYKRRTSDTFIKGDPWEMKNPAGDTDKTVKNQMKKAVGKEAGTAQSDRLIISNVRSDRSVEQMVIDVKSLFEDGRFVEISEVLIVGRDGDIVRVKR</sequence>